<dbReference type="PANTHER" id="PTHR30543">
    <property type="entry name" value="CHROMATE REDUCTASE"/>
    <property type="match status" value="1"/>
</dbReference>
<proteinExistence type="predicted"/>
<name>A0A543AVS9_9ACTN</name>
<protein>
    <submittedName>
        <fullName evidence="2">NAD(P)H-dependent FMN reductase</fullName>
    </submittedName>
</protein>
<feature type="domain" description="NADPH-dependent FMN reductase-like" evidence="1">
    <location>
        <begin position="11"/>
        <end position="156"/>
    </location>
</feature>
<reference evidence="2 3" key="1">
    <citation type="submission" date="2019-06" db="EMBL/GenBank/DDBJ databases">
        <title>Sequencing the genomes of 1000 actinobacteria strains.</title>
        <authorList>
            <person name="Klenk H.-P."/>
        </authorList>
    </citation>
    <scope>NUCLEOTIDE SEQUENCE [LARGE SCALE GENOMIC DNA]</scope>
    <source>
        <strain evidence="2 3">DSM 45928</strain>
    </source>
</reference>
<evidence type="ECO:0000313" key="2">
    <source>
        <dbReference type="EMBL" id="TQL76642.1"/>
    </source>
</evidence>
<accession>A0A543AVS9</accession>
<dbReference type="InParanoid" id="A0A543AVS9"/>
<sequence>MAAVAQESPVRIAVLVGSIRTDRFCPTPAQWIADQAAKTDGVEVDLIDLADHQCPAVLNGNDPDVVLPESVRALGERLDRADAFIVVSPVYNRSYPAALKNAVDWFYSEWQLKPVGLVSYGGITGGLHAIEHLRGVFGEFNAVVLRDSIMFANFWDKFDHDGRPVDTENTDKLATSLIDQLTWWSRSLREAKQRREYPGSGIE</sequence>
<dbReference type="InterPro" id="IPR029039">
    <property type="entry name" value="Flavoprotein-like_sf"/>
</dbReference>
<organism evidence="2 3">
    <name type="scientific">Stackebrandtia endophytica</name>
    <dbReference type="NCBI Taxonomy" id="1496996"/>
    <lineage>
        <taxon>Bacteria</taxon>
        <taxon>Bacillati</taxon>
        <taxon>Actinomycetota</taxon>
        <taxon>Actinomycetes</taxon>
        <taxon>Glycomycetales</taxon>
        <taxon>Glycomycetaceae</taxon>
        <taxon>Stackebrandtia</taxon>
    </lineage>
</organism>
<dbReference type="GO" id="GO:0010181">
    <property type="term" value="F:FMN binding"/>
    <property type="evidence" value="ECO:0007669"/>
    <property type="project" value="TreeGrafter"/>
</dbReference>
<dbReference type="Pfam" id="PF03358">
    <property type="entry name" value="FMN_red"/>
    <property type="match status" value="1"/>
</dbReference>
<dbReference type="AlphaFoldDB" id="A0A543AVS9"/>
<dbReference type="Gene3D" id="3.40.50.360">
    <property type="match status" value="1"/>
</dbReference>
<dbReference type="FunCoup" id="A0A543AVS9">
    <property type="interactions" value="48"/>
</dbReference>
<keyword evidence="3" id="KW-1185">Reference proteome</keyword>
<dbReference type="Proteomes" id="UP000317043">
    <property type="component" value="Unassembled WGS sequence"/>
</dbReference>
<dbReference type="InterPro" id="IPR005025">
    <property type="entry name" value="FMN_Rdtase-like_dom"/>
</dbReference>
<dbReference type="GO" id="GO:0005829">
    <property type="term" value="C:cytosol"/>
    <property type="evidence" value="ECO:0007669"/>
    <property type="project" value="TreeGrafter"/>
</dbReference>
<dbReference type="GO" id="GO:0016491">
    <property type="term" value="F:oxidoreductase activity"/>
    <property type="evidence" value="ECO:0007669"/>
    <property type="project" value="InterPro"/>
</dbReference>
<dbReference type="OrthoDB" id="9812295at2"/>
<dbReference type="PANTHER" id="PTHR30543:SF21">
    <property type="entry name" value="NAD(P)H-DEPENDENT FMN REDUCTASE LOT6"/>
    <property type="match status" value="1"/>
</dbReference>
<dbReference type="InterPro" id="IPR050712">
    <property type="entry name" value="NAD(P)H-dep_reductase"/>
</dbReference>
<evidence type="ECO:0000259" key="1">
    <source>
        <dbReference type="Pfam" id="PF03358"/>
    </source>
</evidence>
<dbReference type="SUPFAM" id="SSF52218">
    <property type="entry name" value="Flavoproteins"/>
    <property type="match status" value="1"/>
</dbReference>
<comment type="caution">
    <text evidence="2">The sequence shown here is derived from an EMBL/GenBank/DDBJ whole genome shotgun (WGS) entry which is preliminary data.</text>
</comment>
<evidence type="ECO:0000313" key="3">
    <source>
        <dbReference type="Proteomes" id="UP000317043"/>
    </source>
</evidence>
<gene>
    <name evidence="2" type="ORF">FB566_2175</name>
</gene>
<dbReference type="RefSeq" id="WP_142038332.1">
    <property type="nucleotide sequence ID" value="NZ_JBHTGS010000001.1"/>
</dbReference>
<dbReference type="EMBL" id="VFOW01000001">
    <property type="protein sequence ID" value="TQL76642.1"/>
    <property type="molecule type" value="Genomic_DNA"/>
</dbReference>